<accession>A0A1C6V0G1</accession>
<gene>
    <name evidence="1" type="ORF">GA0070608_2203</name>
    <name evidence="2" type="ORF">OIE14_14480</name>
</gene>
<keyword evidence="4" id="KW-1185">Reference proteome</keyword>
<proteinExistence type="predicted"/>
<dbReference type="InterPro" id="IPR049799">
    <property type="entry name" value="SitI3-like"/>
</dbReference>
<dbReference type="Proteomes" id="UP000199343">
    <property type="component" value="Unassembled WGS sequence"/>
</dbReference>
<evidence type="ECO:0000313" key="4">
    <source>
        <dbReference type="Proteomes" id="UP001334804"/>
    </source>
</evidence>
<dbReference type="AlphaFoldDB" id="A0A1C6V0G1"/>
<dbReference type="OrthoDB" id="3394433at2"/>
<evidence type="ECO:0000313" key="1">
    <source>
        <dbReference type="EMBL" id="SCL59786.1"/>
    </source>
</evidence>
<dbReference type="RefSeq" id="WP_091626142.1">
    <property type="nucleotide sequence ID" value="NZ_CP109071.1"/>
</dbReference>
<protein>
    <submittedName>
        <fullName evidence="2">SitI3 family protein</fullName>
    </submittedName>
</protein>
<evidence type="ECO:0000313" key="3">
    <source>
        <dbReference type="Proteomes" id="UP000199343"/>
    </source>
</evidence>
<dbReference type="NCBIfam" id="NF040657">
    <property type="entry name" value="immun_SitI3"/>
    <property type="match status" value="1"/>
</dbReference>
<dbReference type="EMBL" id="CP109071">
    <property type="protein sequence ID" value="WSA35159.1"/>
    <property type="molecule type" value="Genomic_DNA"/>
</dbReference>
<dbReference type="Proteomes" id="UP001334804">
    <property type="component" value="Chromosome"/>
</dbReference>
<dbReference type="STRING" id="47871.GA0070608_2203"/>
<dbReference type="EMBL" id="FMIC01000002">
    <property type="protein sequence ID" value="SCL59786.1"/>
    <property type="molecule type" value="Genomic_DNA"/>
</dbReference>
<name>A0A1C6V0G1_9ACTN</name>
<organism evidence="1 3">
    <name type="scientific">Micromonospora peucetia</name>
    <dbReference type="NCBI Taxonomy" id="47871"/>
    <lineage>
        <taxon>Bacteria</taxon>
        <taxon>Bacillati</taxon>
        <taxon>Actinomycetota</taxon>
        <taxon>Actinomycetes</taxon>
        <taxon>Micromonosporales</taxon>
        <taxon>Micromonosporaceae</taxon>
        <taxon>Micromonospora</taxon>
    </lineage>
</organism>
<reference evidence="2 4" key="2">
    <citation type="submission" date="2022-10" db="EMBL/GenBank/DDBJ databases">
        <title>The complete genomes of actinobacterial strains from the NBC collection.</title>
        <authorList>
            <person name="Joergensen T.S."/>
            <person name="Alvarez Arevalo M."/>
            <person name="Sterndorff E.B."/>
            <person name="Faurdal D."/>
            <person name="Vuksanovic O."/>
            <person name="Mourched A.-S."/>
            <person name="Charusanti P."/>
            <person name="Shaw S."/>
            <person name="Blin K."/>
            <person name="Weber T."/>
        </authorList>
    </citation>
    <scope>NUCLEOTIDE SEQUENCE [LARGE SCALE GENOMIC DNA]</scope>
    <source>
        <strain evidence="2 4">NBC 01809</strain>
    </source>
</reference>
<evidence type="ECO:0000313" key="2">
    <source>
        <dbReference type="EMBL" id="WSA35159.1"/>
    </source>
</evidence>
<sequence length="149" mass="16805">MSITYRLTLAGEIPLEQLAALVGPEATETTTFSGARMLNVYLNEECGYAVSIVAGSQGYYGAEDDGGAPWEWEPETYVDVDFHMRKDTLTDKGRPHMLRTVGRVLANRPEDAALVLNDNWLMLTRVDGTIRRHNEADWYDEAYDSFLPR</sequence>
<reference evidence="1 3" key="1">
    <citation type="submission" date="2016-06" db="EMBL/GenBank/DDBJ databases">
        <authorList>
            <person name="Kjaerup R.B."/>
            <person name="Dalgaard T.S."/>
            <person name="Juul-Madsen H.R."/>
        </authorList>
    </citation>
    <scope>NUCLEOTIDE SEQUENCE [LARGE SCALE GENOMIC DNA]</scope>
    <source>
        <strain evidence="1 3">DSM 43363</strain>
    </source>
</reference>